<keyword evidence="2" id="KW-0812">Transmembrane</keyword>
<dbReference type="RefSeq" id="WP_280655482.1">
    <property type="nucleotide sequence ID" value="NZ_JANQDH010000092.1"/>
</dbReference>
<accession>A0AA43KCJ8</accession>
<keyword evidence="2" id="KW-0472">Membrane</keyword>
<dbReference type="EMBL" id="JANQDH010000092">
    <property type="protein sequence ID" value="MDH6061511.1"/>
    <property type="molecule type" value="Genomic_DNA"/>
</dbReference>
<keyword evidence="4" id="KW-1185">Reference proteome</keyword>
<evidence type="ECO:0000313" key="4">
    <source>
        <dbReference type="Proteomes" id="UP001159387"/>
    </source>
</evidence>
<comment type="caution">
    <text evidence="3">The sequence shown here is derived from an EMBL/GenBank/DDBJ whole genome shotgun (WGS) entry which is preliminary data.</text>
</comment>
<dbReference type="Proteomes" id="UP001159387">
    <property type="component" value="Unassembled WGS sequence"/>
</dbReference>
<name>A0AA43KCJ8_9CYAN</name>
<organism evidence="3 4">
    <name type="scientific">Chrysosporum bergii ANA360D</name>
    <dbReference type="NCBI Taxonomy" id="617107"/>
    <lineage>
        <taxon>Bacteria</taxon>
        <taxon>Bacillati</taxon>
        <taxon>Cyanobacteriota</taxon>
        <taxon>Cyanophyceae</taxon>
        <taxon>Nostocales</taxon>
        <taxon>Nodulariaceae</taxon>
        <taxon>Chrysosporum</taxon>
    </lineage>
</organism>
<proteinExistence type="predicted"/>
<evidence type="ECO:0000313" key="3">
    <source>
        <dbReference type="EMBL" id="MDH6061511.1"/>
    </source>
</evidence>
<evidence type="ECO:0000256" key="2">
    <source>
        <dbReference type="SAM" id="Phobius"/>
    </source>
</evidence>
<feature type="region of interest" description="Disordered" evidence="1">
    <location>
        <begin position="1"/>
        <end position="36"/>
    </location>
</feature>
<reference evidence="3 4" key="1">
    <citation type="journal article" date="2023" name="J. Phycol.">
        <title>Chrysosporum ovalisporum is synonymous with the true-branching cyanobacterium Umezakia natans (Nostocales/Aphanizomenonaceae).</title>
        <authorList>
            <person name="McGregor G.B."/>
            <person name="Sendall B.C."/>
            <person name="Niiyama Y."/>
            <person name="Tuji A."/>
            <person name="Willis A."/>
        </authorList>
    </citation>
    <scope>NUCLEOTIDE SEQUENCE [LARGE SCALE GENOMIC DNA]</scope>
    <source>
        <strain evidence="3 4">ANA360D</strain>
    </source>
</reference>
<sequence length="205" mass="22328">MNTNSTFDDSSSGLDPQDLPDGTGRHTNESTGAMDMEKRDRFELLSAYLDGEVTATESRQVEEWLKNDASAQRLYIRLLNLRRGLRTLPVPKAPESPEARVEQVLKRVRHCYRPMWIMGSAALAACVIGAVSGLVSGGDFHTPQLAQQQPVNFTPGTKKPGVSTSPLMVALNNPVIEIPKAAIASPEPSVELDQPILGEIQPNIN</sequence>
<evidence type="ECO:0000256" key="1">
    <source>
        <dbReference type="SAM" id="MobiDB-lite"/>
    </source>
</evidence>
<keyword evidence="2" id="KW-1133">Transmembrane helix</keyword>
<gene>
    <name evidence="3" type="ORF">NWP17_13865</name>
</gene>
<feature type="compositionally biased region" description="Polar residues" evidence="1">
    <location>
        <begin position="1"/>
        <end position="14"/>
    </location>
</feature>
<feature type="transmembrane region" description="Helical" evidence="2">
    <location>
        <begin position="115"/>
        <end position="135"/>
    </location>
</feature>
<dbReference type="AlphaFoldDB" id="A0AA43KCJ8"/>
<protein>
    <submittedName>
        <fullName evidence="3">Transcriptional regulator</fullName>
    </submittedName>
</protein>